<comment type="caution">
    <text evidence="2">The sequence shown here is derived from an EMBL/GenBank/DDBJ whole genome shotgun (WGS) entry which is preliminary data.</text>
</comment>
<gene>
    <name evidence="2" type="ORF">FHR19_000378</name>
</gene>
<dbReference type="InterPro" id="IPR004843">
    <property type="entry name" value="Calcineurin-like_PHP"/>
</dbReference>
<feature type="domain" description="Calcineurin-like phosphoesterase" evidence="1">
    <location>
        <begin position="49"/>
        <end position="212"/>
    </location>
</feature>
<protein>
    <recommendedName>
        <fullName evidence="1">Calcineurin-like phosphoesterase domain-containing protein</fullName>
    </recommendedName>
</protein>
<reference evidence="2 3" key="1">
    <citation type="submission" date="2020-08" db="EMBL/GenBank/DDBJ databases">
        <title>Genomic Encyclopedia of Type Strains, Phase IV (KMG-IV): sequencing the most valuable type-strain genomes for metagenomic binning, comparative biology and taxonomic classification.</title>
        <authorList>
            <person name="Goeker M."/>
        </authorList>
    </citation>
    <scope>NUCLEOTIDE SEQUENCE [LARGE SCALE GENOMIC DNA]</scope>
    <source>
        <strain evidence="2 3">DSM 27244</strain>
    </source>
</reference>
<dbReference type="Proteomes" id="UP000557739">
    <property type="component" value="Unassembled WGS sequence"/>
</dbReference>
<evidence type="ECO:0000259" key="1">
    <source>
        <dbReference type="Pfam" id="PF00149"/>
    </source>
</evidence>
<evidence type="ECO:0000313" key="3">
    <source>
        <dbReference type="Proteomes" id="UP000557739"/>
    </source>
</evidence>
<dbReference type="Gene3D" id="3.60.21.10">
    <property type="match status" value="1"/>
</dbReference>
<dbReference type="SUPFAM" id="SSF56300">
    <property type="entry name" value="Metallo-dependent phosphatases"/>
    <property type="match status" value="1"/>
</dbReference>
<dbReference type="AlphaFoldDB" id="A0A7W9AM76"/>
<organism evidence="2 3">
    <name type="scientific">Sphingomonas yantingensis</name>
    <dbReference type="NCBI Taxonomy" id="1241761"/>
    <lineage>
        <taxon>Bacteria</taxon>
        <taxon>Pseudomonadati</taxon>
        <taxon>Pseudomonadota</taxon>
        <taxon>Alphaproteobacteria</taxon>
        <taxon>Sphingomonadales</taxon>
        <taxon>Sphingomonadaceae</taxon>
        <taxon>Sphingomonas</taxon>
    </lineage>
</organism>
<dbReference type="InterPro" id="IPR029052">
    <property type="entry name" value="Metallo-depent_PP-like"/>
</dbReference>
<dbReference type="EMBL" id="JACIJJ010000001">
    <property type="protein sequence ID" value="MBB5697053.1"/>
    <property type="molecule type" value="Genomic_DNA"/>
</dbReference>
<evidence type="ECO:0000313" key="2">
    <source>
        <dbReference type="EMBL" id="MBB5697053.1"/>
    </source>
</evidence>
<dbReference type="GO" id="GO:0016787">
    <property type="term" value="F:hydrolase activity"/>
    <property type="evidence" value="ECO:0007669"/>
    <property type="project" value="InterPro"/>
</dbReference>
<name>A0A7W9AM76_9SPHN</name>
<dbReference type="PANTHER" id="PTHR31302:SF0">
    <property type="entry name" value="TRANSMEMBRANE PROTEIN WITH METALLOPHOSPHOESTERASE DOMAIN"/>
    <property type="match status" value="1"/>
</dbReference>
<proteinExistence type="predicted"/>
<dbReference type="InterPro" id="IPR051158">
    <property type="entry name" value="Metallophosphoesterase_sf"/>
</dbReference>
<accession>A0A7W9AM76</accession>
<dbReference type="Pfam" id="PF00149">
    <property type="entry name" value="Metallophos"/>
    <property type="match status" value="1"/>
</dbReference>
<sequence>MKRGLRIAALVLIVAALTILTVAYRTATADPVIREAHLSILPPGERPLHVLLLSDIHVAGPDMPPERLAHLVTIANAQRPDLVLIAGDFVSDKRTATRLYAFDPATRPLAALRPRLGVVAVLGNHDHWRSTRQAHVALAKAGVRLLDNQAIRVGPLVIGGLDDAFTRRANLPATIAAMDRVGGLPILLSHSPDPFPAVPASVPLMLAGHTHCGQIRLPIVGAVATMSAYGDRYACGIVREGDKTLIVGAGLGTSLLPLRLGAVPDMWLVTLAPRRASPRGPAAL</sequence>
<dbReference type="PANTHER" id="PTHR31302">
    <property type="entry name" value="TRANSMEMBRANE PROTEIN WITH METALLOPHOSPHOESTERASE DOMAIN-RELATED"/>
    <property type="match status" value="1"/>
</dbReference>
<keyword evidence="3" id="KW-1185">Reference proteome</keyword>
<dbReference type="RefSeq" id="WP_343053125.1">
    <property type="nucleotide sequence ID" value="NZ_JACIJJ010000001.1"/>
</dbReference>